<keyword evidence="3" id="KW-1185">Reference proteome</keyword>
<dbReference type="KEGG" id="mbah:HYN46_01125"/>
<reference evidence="2 3" key="1">
    <citation type="submission" date="2018-07" db="EMBL/GenBank/DDBJ databases">
        <title>Genome sequencing of Moraxellaceae gen. HYN0046.</title>
        <authorList>
            <person name="Kim M."/>
            <person name="Yi H."/>
        </authorList>
    </citation>
    <scope>NUCLEOTIDE SEQUENCE [LARGE SCALE GENOMIC DNA]</scope>
    <source>
        <strain evidence="2 3">HYN0046</strain>
    </source>
</reference>
<feature type="transmembrane region" description="Helical" evidence="1">
    <location>
        <begin position="171"/>
        <end position="192"/>
    </location>
</feature>
<organism evidence="2 3">
    <name type="scientific">Aquirhabdus parva</name>
    <dbReference type="NCBI Taxonomy" id="2283318"/>
    <lineage>
        <taxon>Bacteria</taxon>
        <taxon>Pseudomonadati</taxon>
        <taxon>Pseudomonadota</taxon>
        <taxon>Gammaproteobacteria</taxon>
        <taxon>Moraxellales</taxon>
        <taxon>Moraxellaceae</taxon>
        <taxon>Aquirhabdus</taxon>
    </lineage>
</organism>
<evidence type="ECO:0000313" key="3">
    <source>
        <dbReference type="Proteomes" id="UP000253940"/>
    </source>
</evidence>
<accession>A0A345PAY3</accession>
<dbReference type="PIRSF" id="PIRSF007580">
    <property type="entry name" value="UCP07580"/>
    <property type="match status" value="1"/>
</dbReference>
<dbReference type="GO" id="GO:0016787">
    <property type="term" value="F:hydrolase activity"/>
    <property type="evidence" value="ECO:0007669"/>
    <property type="project" value="UniProtKB-KW"/>
</dbReference>
<gene>
    <name evidence="2" type="ORF">HYN46_01125</name>
</gene>
<dbReference type="OrthoDB" id="4760165at2"/>
<proteinExistence type="predicted"/>
<keyword evidence="1" id="KW-0812">Transmembrane</keyword>
<dbReference type="Proteomes" id="UP000253940">
    <property type="component" value="Chromosome"/>
</dbReference>
<sequence length="276" mass="31676">MDFDFSADRVPRYYVDGNPFKTTFVTALSSLFPEGEFFFVEAVRHYRNRITDPVLKAQISGFIGQEALHSLAHKAFNDAATVQGFQVDKLDRDVGFLLRQVKRFTPPIVHLAATACLEHYTAVFTEMLLKDEEVINTFSPEIRNLYLWHSVEENEHKTVAFDVYEAVGGGYLLRASFMIPTTIVFFAVIFWFQARLLAKDGQLFKVRQNLKGFNYIFGRKGVLSSLIPQYLDWFKPNFHPSHHDTDALLATWQEKLFGEDGLLTAKIMTPSKKLPH</sequence>
<dbReference type="Pfam" id="PF10118">
    <property type="entry name" value="Metal_hydrol"/>
    <property type="match status" value="1"/>
</dbReference>
<name>A0A345PAY3_9GAMM</name>
<keyword evidence="1" id="KW-1133">Transmembrane helix</keyword>
<keyword evidence="2" id="KW-0378">Hydrolase</keyword>
<dbReference type="PANTHER" id="PTHR39456:SF1">
    <property type="entry name" value="METAL-DEPENDENT HYDROLASE"/>
    <property type="match status" value="1"/>
</dbReference>
<evidence type="ECO:0000256" key="1">
    <source>
        <dbReference type="SAM" id="Phobius"/>
    </source>
</evidence>
<dbReference type="PANTHER" id="PTHR39456">
    <property type="entry name" value="METAL-DEPENDENT HYDROLASE"/>
    <property type="match status" value="1"/>
</dbReference>
<evidence type="ECO:0000313" key="2">
    <source>
        <dbReference type="EMBL" id="AXI04442.1"/>
    </source>
</evidence>
<keyword evidence="1" id="KW-0472">Membrane</keyword>
<dbReference type="EMBL" id="CP031222">
    <property type="protein sequence ID" value="AXI04442.1"/>
    <property type="molecule type" value="Genomic_DNA"/>
</dbReference>
<dbReference type="InterPro" id="IPR016516">
    <property type="entry name" value="UCP07580"/>
</dbReference>
<dbReference type="AlphaFoldDB" id="A0A345PAY3"/>
<protein>
    <submittedName>
        <fullName evidence="2">Metal-dependent hydrolase</fullName>
    </submittedName>
</protein>